<protein>
    <submittedName>
        <fullName evidence="1">DUF3168 domain-containing protein</fullName>
    </submittedName>
</protein>
<dbReference type="InterPro" id="IPR021508">
    <property type="entry name" value="Gp17-like"/>
</dbReference>
<evidence type="ECO:0000313" key="2">
    <source>
        <dbReference type="Proteomes" id="UP000295238"/>
    </source>
</evidence>
<name>A0A4R5UGX3_9HYPH</name>
<accession>A0A4R5UGX3</accession>
<dbReference type="AlphaFoldDB" id="A0A4R5UGX3"/>
<dbReference type="Proteomes" id="UP000295238">
    <property type="component" value="Unassembled WGS sequence"/>
</dbReference>
<reference evidence="1 2" key="1">
    <citation type="submission" date="2019-03" db="EMBL/GenBank/DDBJ databases">
        <title>Rhizobium sp. nov., an bacterium isolated from biocrust in Mu Us Desert.</title>
        <authorList>
            <person name="Lixiong L."/>
        </authorList>
    </citation>
    <scope>NUCLEOTIDE SEQUENCE [LARGE SCALE GENOMIC DNA]</scope>
    <source>
        <strain evidence="1 2">SPY-1</strain>
    </source>
</reference>
<gene>
    <name evidence="1" type="ORF">E2F50_13140</name>
</gene>
<evidence type="ECO:0000313" key="1">
    <source>
        <dbReference type="EMBL" id="TDK35200.1"/>
    </source>
</evidence>
<dbReference type="OrthoDB" id="7950654at2"/>
<dbReference type="Pfam" id="PF11367">
    <property type="entry name" value="Tail_completion_gp17"/>
    <property type="match status" value="1"/>
</dbReference>
<proteinExistence type="predicted"/>
<dbReference type="EMBL" id="SMTL01000003">
    <property type="protein sequence ID" value="TDK35200.1"/>
    <property type="molecule type" value="Genomic_DNA"/>
</dbReference>
<keyword evidence="2" id="KW-1185">Reference proteome</keyword>
<organism evidence="1 2">
    <name type="scientific">Rhizobium deserti</name>
    <dbReference type="NCBI Taxonomy" id="2547961"/>
    <lineage>
        <taxon>Bacteria</taxon>
        <taxon>Pseudomonadati</taxon>
        <taxon>Pseudomonadota</taxon>
        <taxon>Alphaproteobacteria</taxon>
        <taxon>Hyphomicrobiales</taxon>
        <taxon>Rhizobiaceae</taxon>
        <taxon>Rhizobium/Agrobacterium group</taxon>
        <taxon>Rhizobium</taxon>
    </lineage>
</organism>
<dbReference type="RefSeq" id="WP_133316622.1">
    <property type="nucleotide sequence ID" value="NZ_SMTL01000003.1"/>
</dbReference>
<comment type="caution">
    <text evidence="1">The sequence shown here is derived from an EMBL/GenBank/DDBJ whole genome shotgun (WGS) entry which is preliminary data.</text>
</comment>
<sequence length="131" mass="14409">MEEAITALLLADARVRHLISDRIHWGRLPQGASSTAYGILQVVSSQPDITNSGRSGLERVRLQVDGYAKSALLARNIADAITSVIEGARGERSGIMFKGGFIEDRRDFQPDGAAGNQLYRRSTDIFVWYSN</sequence>